<accession>A0A061ASH5</accession>
<evidence type="ECO:0000313" key="2">
    <source>
        <dbReference type="EMBL" id="CDR40115.1"/>
    </source>
</evidence>
<reference evidence="2" key="1">
    <citation type="journal article" date="2014" name="Genome Announc.">
        <title>Genome sequence of the yeast Cyberlindnera fabianii (Hansenula fabianii).</title>
        <authorList>
            <person name="Freel K.C."/>
            <person name="Sarilar V."/>
            <person name="Neuveglise C."/>
            <person name="Devillers H."/>
            <person name="Friedrich A."/>
            <person name="Schacherer J."/>
        </authorList>
    </citation>
    <scope>NUCLEOTIDE SEQUENCE</scope>
    <source>
        <strain evidence="2">YJS4271</strain>
    </source>
</reference>
<evidence type="ECO:0000256" key="1">
    <source>
        <dbReference type="SAM" id="Phobius"/>
    </source>
</evidence>
<feature type="transmembrane region" description="Helical" evidence="1">
    <location>
        <begin position="133"/>
        <end position="155"/>
    </location>
</feature>
<gene>
    <name evidence="2" type="ORF">CYFA0S_04e03917g</name>
</gene>
<dbReference type="AlphaFoldDB" id="A0A061ASH5"/>
<feature type="transmembrane region" description="Helical" evidence="1">
    <location>
        <begin position="93"/>
        <end position="112"/>
    </location>
</feature>
<proteinExistence type="predicted"/>
<keyword evidence="1" id="KW-1133">Transmembrane helix</keyword>
<keyword evidence="1" id="KW-0472">Membrane</keyword>
<organism evidence="2">
    <name type="scientific">Cyberlindnera fabianii</name>
    <name type="common">Yeast</name>
    <name type="synonym">Hansenula fabianii</name>
    <dbReference type="NCBI Taxonomy" id="36022"/>
    <lineage>
        <taxon>Eukaryota</taxon>
        <taxon>Fungi</taxon>
        <taxon>Dikarya</taxon>
        <taxon>Ascomycota</taxon>
        <taxon>Saccharomycotina</taxon>
        <taxon>Saccharomycetes</taxon>
        <taxon>Phaffomycetales</taxon>
        <taxon>Phaffomycetaceae</taxon>
        <taxon>Cyberlindnera</taxon>
    </lineage>
</organism>
<dbReference type="VEuPathDB" id="FungiDB:BON22_2426"/>
<keyword evidence="1" id="KW-0812">Transmembrane</keyword>
<sequence>MSNTDHHQDREFDEELGFEEPNTPITSTTNTTSAPFSIDLSAPEKIVIIIVTLLIVLSIAVYVLLCFLILFLGVENTKLLNITITLGVTWSNILIASFWTYAVVLCAGLAFIRFKPELLHPRALQLDTNQVGLALMALGAVLGVKVINGWLVGYLRSLL</sequence>
<feature type="transmembrane region" description="Helical" evidence="1">
    <location>
        <begin position="46"/>
        <end position="73"/>
    </location>
</feature>
<protein>
    <submittedName>
        <fullName evidence="2">CYFA0S04e03917g1_1</fullName>
    </submittedName>
</protein>
<name>A0A061ASH5_CYBFA</name>
<dbReference type="EMBL" id="LK052889">
    <property type="protein sequence ID" value="CDR40115.1"/>
    <property type="molecule type" value="Genomic_DNA"/>
</dbReference>